<keyword evidence="3" id="KW-1185">Reference proteome</keyword>
<feature type="non-terminal residue" evidence="2">
    <location>
        <position position="121"/>
    </location>
</feature>
<feature type="compositionally biased region" description="Basic and acidic residues" evidence="1">
    <location>
        <begin position="41"/>
        <end position="55"/>
    </location>
</feature>
<dbReference type="Proteomes" id="UP001295444">
    <property type="component" value="Chromosome 01"/>
</dbReference>
<gene>
    <name evidence="2" type="ORF">PECUL_23A049953</name>
</gene>
<reference evidence="2" key="1">
    <citation type="submission" date="2022-03" db="EMBL/GenBank/DDBJ databases">
        <authorList>
            <person name="Alioto T."/>
            <person name="Alioto T."/>
            <person name="Gomez Garrido J."/>
        </authorList>
    </citation>
    <scope>NUCLEOTIDE SEQUENCE</scope>
</reference>
<feature type="region of interest" description="Disordered" evidence="1">
    <location>
        <begin position="21"/>
        <end position="55"/>
    </location>
</feature>
<evidence type="ECO:0000313" key="2">
    <source>
        <dbReference type="EMBL" id="CAH2222764.1"/>
    </source>
</evidence>
<evidence type="ECO:0000313" key="3">
    <source>
        <dbReference type="Proteomes" id="UP001295444"/>
    </source>
</evidence>
<dbReference type="AlphaFoldDB" id="A0AAD1R5X0"/>
<protein>
    <submittedName>
        <fullName evidence="2">Uncharacterized protein</fullName>
    </submittedName>
</protein>
<accession>A0AAD1R5X0</accession>
<feature type="non-terminal residue" evidence="2">
    <location>
        <position position="1"/>
    </location>
</feature>
<name>A0AAD1R5X0_PELCU</name>
<sequence length="121" mass="13896">GRVPQELRTRYRTNLLFWANKRNYPGTPTLTRHRKQNGSETQKKNDKDSNTHDIRELLRRSQKTAWDKMAAGEEDYSYSSDNFSIDPREGATCVLLPTSKPQRTPTEEPVTASVLKSMLAL</sequence>
<organism evidence="2 3">
    <name type="scientific">Pelobates cultripes</name>
    <name type="common">Western spadefoot toad</name>
    <dbReference type="NCBI Taxonomy" id="61616"/>
    <lineage>
        <taxon>Eukaryota</taxon>
        <taxon>Metazoa</taxon>
        <taxon>Chordata</taxon>
        <taxon>Craniata</taxon>
        <taxon>Vertebrata</taxon>
        <taxon>Euteleostomi</taxon>
        <taxon>Amphibia</taxon>
        <taxon>Batrachia</taxon>
        <taxon>Anura</taxon>
        <taxon>Pelobatoidea</taxon>
        <taxon>Pelobatidae</taxon>
        <taxon>Pelobates</taxon>
    </lineage>
</organism>
<dbReference type="EMBL" id="OW240912">
    <property type="protein sequence ID" value="CAH2222764.1"/>
    <property type="molecule type" value="Genomic_DNA"/>
</dbReference>
<proteinExistence type="predicted"/>
<evidence type="ECO:0000256" key="1">
    <source>
        <dbReference type="SAM" id="MobiDB-lite"/>
    </source>
</evidence>